<keyword evidence="7" id="KW-0963">Cytoplasm</keyword>
<protein>
    <recommendedName>
        <fullName evidence="7">Adenylate kinase isoenzyme 6 homolog</fullName>
        <shortName evidence="7">AK6</shortName>
        <ecNumber evidence="7">2.7.4.3</ecNumber>
    </recommendedName>
    <alternativeName>
        <fullName evidence="7">Dual activity adenylate kinase/ATPase</fullName>
        <shortName evidence="7">AK/ATPase</shortName>
    </alternativeName>
</protein>
<evidence type="ECO:0000256" key="2">
    <source>
        <dbReference type="ARBA" id="ARBA00022552"/>
    </source>
</evidence>
<comment type="subunit">
    <text evidence="7">Interacts with small ribosomal subunit protein uS11. Not a structural component of 43S pre-ribosomes, but transiently interacts with them by binding to uS11.</text>
</comment>
<feature type="region of interest" description="Disordered" evidence="8">
    <location>
        <begin position="1"/>
        <end position="26"/>
    </location>
</feature>
<organism evidence="10 11">
    <name type="scientific">Brassica rapa subsp. trilocularis</name>
    <dbReference type="NCBI Taxonomy" id="1813537"/>
    <lineage>
        <taxon>Eukaryota</taxon>
        <taxon>Viridiplantae</taxon>
        <taxon>Streptophyta</taxon>
        <taxon>Embryophyta</taxon>
        <taxon>Tracheophyta</taxon>
        <taxon>Spermatophyta</taxon>
        <taxon>Magnoliopsida</taxon>
        <taxon>eudicotyledons</taxon>
        <taxon>Gunneridae</taxon>
        <taxon>Pentapetalae</taxon>
        <taxon>rosids</taxon>
        <taxon>malvids</taxon>
        <taxon>Brassicales</taxon>
        <taxon>Brassicaceae</taxon>
        <taxon>Brassiceae</taxon>
        <taxon>Brassica</taxon>
    </lineage>
</organism>
<evidence type="ECO:0000256" key="4">
    <source>
        <dbReference type="ARBA" id="ARBA00022741"/>
    </source>
</evidence>
<dbReference type="Gene3D" id="3.40.50.300">
    <property type="entry name" value="P-loop containing nucleotide triphosphate hydrolases"/>
    <property type="match status" value="1"/>
</dbReference>
<dbReference type="Pfam" id="PF13238">
    <property type="entry name" value="AAA_18"/>
    <property type="match status" value="1"/>
</dbReference>
<dbReference type="PANTHER" id="PTHR12595:SF0">
    <property type="entry name" value="ADENYLATE KINASE ISOENZYME 6"/>
    <property type="match status" value="1"/>
</dbReference>
<dbReference type="Proteomes" id="UP000823674">
    <property type="component" value="Chromosome A10"/>
</dbReference>
<keyword evidence="1 7" id="KW-0690">Ribosome biogenesis</keyword>
<keyword evidence="4 7" id="KW-0547">Nucleotide-binding</keyword>
<keyword evidence="3 7" id="KW-0808">Transferase</keyword>
<evidence type="ECO:0000256" key="8">
    <source>
        <dbReference type="SAM" id="MobiDB-lite"/>
    </source>
</evidence>
<feature type="binding site" evidence="7">
    <location>
        <position position="26"/>
    </location>
    <ligand>
        <name>ATP</name>
        <dbReference type="ChEBI" id="CHEBI:30616"/>
    </ligand>
</feature>
<evidence type="ECO:0000256" key="7">
    <source>
        <dbReference type="HAMAP-Rule" id="MF_03173"/>
    </source>
</evidence>
<evidence type="ECO:0000256" key="6">
    <source>
        <dbReference type="ARBA" id="ARBA00022840"/>
    </source>
</evidence>
<comment type="catalytic activity">
    <reaction evidence="7">
        <text>AMP + ATP = 2 ADP</text>
        <dbReference type="Rhea" id="RHEA:12973"/>
        <dbReference type="ChEBI" id="CHEBI:30616"/>
        <dbReference type="ChEBI" id="CHEBI:456215"/>
        <dbReference type="ChEBI" id="CHEBI:456216"/>
        <dbReference type="EC" id="2.7.4.3"/>
    </reaction>
</comment>
<dbReference type="PANTHER" id="PTHR12595">
    <property type="entry name" value="POS9-ACTIVATING FACTOR FAP7-RELATED"/>
    <property type="match status" value="1"/>
</dbReference>
<comment type="similarity">
    <text evidence="7">Belongs to the adenylate kinase family. AK6 subfamily.</text>
</comment>
<feature type="region of interest" description="NMPbind" evidence="7">
    <location>
        <begin position="43"/>
        <end position="66"/>
    </location>
</feature>
<feature type="binding site" evidence="7">
    <location>
        <position position="23"/>
    </location>
    <ligand>
        <name>ATP</name>
        <dbReference type="ChEBI" id="CHEBI:30616"/>
    </ligand>
</feature>
<keyword evidence="5 7" id="KW-0418">Kinase</keyword>
<feature type="binding site" evidence="7">
    <location>
        <position position="28"/>
    </location>
    <ligand>
        <name>ATP</name>
        <dbReference type="ChEBI" id="CHEBI:30616"/>
    </ligand>
</feature>
<evidence type="ECO:0000259" key="9">
    <source>
        <dbReference type="Pfam" id="PF01575"/>
    </source>
</evidence>
<dbReference type="EC" id="2.7.4.3" evidence="7"/>
<feature type="binding site" evidence="7">
    <location>
        <position position="27"/>
    </location>
    <ligand>
        <name>ATP</name>
        <dbReference type="ChEBI" id="CHEBI:30616"/>
    </ligand>
</feature>
<dbReference type="CDD" id="cd03449">
    <property type="entry name" value="R_hydratase"/>
    <property type="match status" value="1"/>
</dbReference>
<comment type="subcellular location">
    <subcellularLocation>
        <location evidence="7">Cytoplasm</location>
    </subcellularLocation>
    <subcellularLocation>
        <location evidence="7">Nucleus</location>
    </subcellularLocation>
</comment>
<keyword evidence="2 7" id="KW-0698">rRNA processing</keyword>
<dbReference type="InterPro" id="IPR029069">
    <property type="entry name" value="HotDog_dom_sf"/>
</dbReference>
<dbReference type="Gene3D" id="3.10.129.10">
    <property type="entry name" value="Hotdog Thioesterase"/>
    <property type="match status" value="1"/>
</dbReference>
<name>A0ABQ7KSA6_BRACM</name>
<dbReference type="HAMAP" id="MF_00039">
    <property type="entry name" value="Adenylate_kinase_AK6"/>
    <property type="match status" value="1"/>
</dbReference>
<reference evidence="10 11" key="1">
    <citation type="submission" date="2021-03" db="EMBL/GenBank/DDBJ databases">
        <authorList>
            <person name="King G.J."/>
            <person name="Bancroft I."/>
            <person name="Baten A."/>
            <person name="Bloomfield J."/>
            <person name="Borpatragohain P."/>
            <person name="He Z."/>
            <person name="Irish N."/>
            <person name="Irwin J."/>
            <person name="Liu K."/>
            <person name="Mauleon R.P."/>
            <person name="Moore J."/>
            <person name="Morris R."/>
            <person name="Ostergaard L."/>
            <person name="Wang B."/>
            <person name="Wells R."/>
        </authorList>
    </citation>
    <scope>NUCLEOTIDE SEQUENCE [LARGE SCALE GENOMIC DNA]</scope>
    <source>
        <strain evidence="10">R-o-18</strain>
        <tissue evidence="10">Leaf</tissue>
    </source>
</reference>
<dbReference type="InterPro" id="IPR002539">
    <property type="entry name" value="MaoC-like_dom"/>
</dbReference>
<feature type="binding site" evidence="7">
    <location>
        <position position="25"/>
    </location>
    <ligand>
        <name>ATP</name>
        <dbReference type="ChEBI" id="CHEBI:30616"/>
    </ligand>
</feature>
<comment type="catalytic activity">
    <reaction evidence="7">
        <text>ATP + H2O = ADP + phosphate + H(+)</text>
        <dbReference type="Rhea" id="RHEA:13065"/>
        <dbReference type="ChEBI" id="CHEBI:15377"/>
        <dbReference type="ChEBI" id="CHEBI:15378"/>
        <dbReference type="ChEBI" id="CHEBI:30616"/>
        <dbReference type="ChEBI" id="CHEBI:43474"/>
        <dbReference type="ChEBI" id="CHEBI:456216"/>
    </reaction>
</comment>
<dbReference type="Pfam" id="PF01575">
    <property type="entry name" value="MaoC_dehydratas"/>
    <property type="match status" value="1"/>
</dbReference>
<keyword evidence="7" id="KW-0539">Nucleus</keyword>
<keyword evidence="11" id="KW-1185">Reference proteome</keyword>
<dbReference type="InterPro" id="IPR020618">
    <property type="entry name" value="Adenyl_kinase_AK6"/>
</dbReference>
<evidence type="ECO:0000256" key="5">
    <source>
        <dbReference type="ARBA" id="ARBA00022777"/>
    </source>
</evidence>
<comment type="caution">
    <text evidence="10">The sequence shown here is derived from an EMBL/GenBank/DDBJ whole genome shotgun (WGS) entry which is preliminary data.</text>
</comment>
<sequence length="313" mass="34984">MAEGANNGTRRPRPNLLITGTPGTGKSTTASALAEATNFRYICVGDLVKEKTLHDGWDDQFECHVINEDLVCDELEDIMEGGGVIVDYHGCDFFPERWFDRVVVLQTENSVLYDRLTKRGYSGTKLANNIECEIFQVLLEEARDSEAMLAKTFLQRNVLVSRCLSSVTSSTLKVGDVLREARVYSSEDVKSYAEVSHDWNPLHFDQELARKAGFENRLVHGMLVSSMFPRIISSHFPGAVYVSQTLHFRSPVYVGDEILGLVQATALRETKNKYIVKFSTKCIKNHSELVVLDGEATAVLPSLELLQPSSSER</sequence>
<feature type="region of interest" description="LID" evidence="7">
    <location>
        <begin position="118"/>
        <end position="128"/>
    </location>
</feature>
<feature type="domain" description="MaoC-like" evidence="9">
    <location>
        <begin position="181"/>
        <end position="273"/>
    </location>
</feature>
<keyword evidence="6 7" id="KW-0067">ATP-binding</keyword>
<evidence type="ECO:0000256" key="1">
    <source>
        <dbReference type="ARBA" id="ARBA00022517"/>
    </source>
</evidence>
<dbReference type="SUPFAM" id="SSF52540">
    <property type="entry name" value="P-loop containing nucleoside triphosphate hydrolases"/>
    <property type="match status" value="1"/>
</dbReference>
<gene>
    <name evidence="10" type="primary">A10p023830.1_BraROA</name>
    <name evidence="10" type="ORF">IGI04_040986</name>
</gene>
<dbReference type="SUPFAM" id="SSF54637">
    <property type="entry name" value="Thioesterase/thiol ester dehydrase-isomerase"/>
    <property type="match status" value="1"/>
</dbReference>
<evidence type="ECO:0000256" key="3">
    <source>
        <dbReference type="ARBA" id="ARBA00022679"/>
    </source>
</evidence>
<dbReference type="EMBL" id="JADBGQ010000010">
    <property type="protein sequence ID" value="KAG5376390.1"/>
    <property type="molecule type" value="Genomic_DNA"/>
</dbReference>
<accession>A0ABQ7KSA6</accession>
<evidence type="ECO:0000313" key="10">
    <source>
        <dbReference type="EMBL" id="KAG5376390.1"/>
    </source>
</evidence>
<evidence type="ECO:0000313" key="11">
    <source>
        <dbReference type="Proteomes" id="UP000823674"/>
    </source>
</evidence>
<comment type="function">
    <text evidence="7">Broad-specificity nucleoside monophosphate (NMP) kinase that catalyzes the reversible transfer of the terminal phosphate group between nucleoside triphosphates and monophosphates. Has also ATPase activity. Involved in the late cytoplasmic maturation steps of the 40S ribosomal particles, specifically 18S rRNA maturation. While NMP activity is not required for ribosome maturation, ATPase activity is. Associates transiently with small ribosomal subunit protein uS11. ATP hydrolysis breaks the interaction with uS11. May temporarily remove uS11 from the ribosome to enable a conformational change of the ribosomal RNA that is needed for the final maturation step of the small ribosomal subunit. Its NMP activity may have a role in nuclear energy homeostasis.</text>
</comment>
<dbReference type="InterPro" id="IPR027417">
    <property type="entry name" value="P-loop_NTPase"/>
</dbReference>
<feature type="binding site" evidence="7">
    <location>
        <position position="119"/>
    </location>
    <ligand>
        <name>ATP</name>
        <dbReference type="ChEBI" id="CHEBI:30616"/>
    </ligand>
</feature>
<comment type="caution">
    <text evidence="7">Lacks conserved residue(s) required for the propagation of feature annotation.</text>
</comment>
<proteinExistence type="inferred from homology"/>